<dbReference type="Pfam" id="PF02746">
    <property type="entry name" value="MR_MLE_N"/>
    <property type="match status" value="1"/>
</dbReference>
<name>A0A2L2BPQ4_9MICO</name>
<dbReference type="OrthoDB" id="9774531at2"/>
<dbReference type="InterPro" id="IPR013341">
    <property type="entry name" value="Mandelate_racemase_N_dom"/>
</dbReference>
<feature type="domain" description="Mandelate racemase/muconate lactonizing enzyme C-terminal" evidence="8">
    <location>
        <begin position="128"/>
        <end position="219"/>
    </location>
</feature>
<dbReference type="SMART" id="SM00922">
    <property type="entry name" value="MR_MLE"/>
    <property type="match status" value="1"/>
</dbReference>
<gene>
    <name evidence="9" type="ORF">C3B54_11671</name>
</gene>
<keyword evidence="3 6" id="KW-0460">Magnesium</keyword>
<protein>
    <recommendedName>
        <fullName evidence="7">Dipeptide epimerase</fullName>
        <ecNumber evidence="7">5.1.1.-</ecNumber>
    </recommendedName>
</protein>
<dbReference type="EC" id="5.1.1.-" evidence="7"/>
<sequence>MRMTIDTHRFALRAPFVITGHTFTEINPVWVHLESEGHTGRGEAIGVYYTGETTESMVSQLESVRTEVEAGATRTDIQHLLPAGGARNALDCAYWDLECKSSGTTIWQLLGLVPHELNTVATIGIGTPEAMAQQARDYHSFEKLKIKLDGDSPLEKLRAIRHARPEASLVIDVNQGWSLQELTDYLPALEELHIAMVEQPLARGTDTQLEGFSSAIPLGADESCLDLAEYDSVAPFYDVINIKLDKCGGLTEALAIATRATEDGKSVMVGNMTGTSLSMAPSYVVGQSCEFVDIDGPVLLAEDVPGGLVYREGGTVGLPEPELWG</sequence>
<dbReference type="PANTHER" id="PTHR48080">
    <property type="entry name" value="D-GALACTONATE DEHYDRATASE-RELATED"/>
    <property type="match status" value="1"/>
</dbReference>
<evidence type="ECO:0000256" key="2">
    <source>
        <dbReference type="ARBA" id="ARBA00022723"/>
    </source>
</evidence>
<dbReference type="InterPro" id="IPR036849">
    <property type="entry name" value="Enolase-like_C_sf"/>
</dbReference>
<dbReference type="GO" id="GO:0009063">
    <property type="term" value="P:amino acid catabolic process"/>
    <property type="evidence" value="ECO:0007669"/>
    <property type="project" value="InterPro"/>
</dbReference>
<dbReference type="Gene3D" id="3.30.390.10">
    <property type="entry name" value="Enolase-like, N-terminal domain"/>
    <property type="match status" value="1"/>
</dbReference>
<keyword evidence="4 7" id="KW-0413">Isomerase</keyword>
<evidence type="ECO:0000259" key="8">
    <source>
        <dbReference type="SMART" id="SM00922"/>
    </source>
</evidence>
<keyword evidence="2 6" id="KW-0479">Metal-binding</keyword>
<dbReference type="InterPro" id="IPR029017">
    <property type="entry name" value="Enolase-like_N"/>
</dbReference>
<dbReference type="EMBL" id="CP026923">
    <property type="protein sequence ID" value="AVG23653.1"/>
    <property type="molecule type" value="Genomic_DNA"/>
</dbReference>
<evidence type="ECO:0000256" key="4">
    <source>
        <dbReference type="ARBA" id="ARBA00023235"/>
    </source>
</evidence>
<dbReference type="AlphaFoldDB" id="A0A2L2BPQ4"/>
<keyword evidence="10" id="KW-1185">Reference proteome</keyword>
<dbReference type="SUPFAM" id="SSF51604">
    <property type="entry name" value="Enolase C-terminal domain-like"/>
    <property type="match status" value="1"/>
</dbReference>
<evidence type="ECO:0000313" key="10">
    <source>
        <dbReference type="Proteomes" id="UP000243077"/>
    </source>
</evidence>
<feature type="binding site" evidence="6">
    <location>
        <position position="172"/>
    </location>
    <ligand>
        <name>Mg(2+)</name>
        <dbReference type="ChEBI" id="CHEBI:18420"/>
    </ligand>
</feature>
<evidence type="ECO:0000256" key="1">
    <source>
        <dbReference type="ARBA" id="ARBA00008031"/>
    </source>
</evidence>
<dbReference type="InterPro" id="IPR018110">
    <property type="entry name" value="Mandel_Rmase/mucon_lact_enz_CS"/>
</dbReference>
<dbReference type="GO" id="GO:0046872">
    <property type="term" value="F:metal ion binding"/>
    <property type="evidence" value="ECO:0007669"/>
    <property type="project" value="UniProtKB-KW"/>
</dbReference>
<evidence type="ECO:0000256" key="7">
    <source>
        <dbReference type="RuleBase" id="RU366006"/>
    </source>
</evidence>
<reference evidence="9 10" key="1">
    <citation type="submission" date="2018-02" db="EMBL/GenBank/DDBJ databases">
        <title>Complete genome of the streamlined marine actinobacterium Pontimonas salivibrio CL-TW6 adapted to coastal planktonic lifestype.</title>
        <authorList>
            <person name="Cho B.C."/>
            <person name="Hardies S.C."/>
            <person name="Jang G.I."/>
            <person name="Hwang C.Y."/>
        </authorList>
    </citation>
    <scope>NUCLEOTIDE SEQUENCE [LARGE SCALE GENOMIC DNA]</scope>
    <source>
        <strain evidence="9 10">CL-TW6</strain>
    </source>
</reference>
<evidence type="ECO:0000256" key="3">
    <source>
        <dbReference type="ARBA" id="ARBA00022842"/>
    </source>
</evidence>
<dbReference type="InterPro" id="IPR029065">
    <property type="entry name" value="Enolase_C-like"/>
</dbReference>
<proteinExistence type="inferred from homology"/>
<dbReference type="SFLD" id="SFLDS00001">
    <property type="entry name" value="Enolase"/>
    <property type="match status" value="1"/>
</dbReference>
<evidence type="ECO:0000313" key="9">
    <source>
        <dbReference type="EMBL" id="AVG23653.1"/>
    </source>
</evidence>
<feature type="binding site" evidence="6">
    <location>
        <position position="221"/>
    </location>
    <ligand>
        <name>Mg(2+)</name>
        <dbReference type="ChEBI" id="CHEBI:18420"/>
    </ligand>
</feature>
<dbReference type="InterPro" id="IPR034603">
    <property type="entry name" value="Dipeptide_epimerase"/>
</dbReference>
<dbReference type="InterPro" id="IPR034593">
    <property type="entry name" value="DgoD-like"/>
</dbReference>
<dbReference type="CDD" id="cd03319">
    <property type="entry name" value="L-Ala-DL-Glu_epimerase"/>
    <property type="match status" value="1"/>
</dbReference>
<evidence type="ECO:0000256" key="5">
    <source>
        <dbReference type="PIRSR" id="PIRSR634603-1"/>
    </source>
</evidence>
<dbReference type="SUPFAM" id="SSF54826">
    <property type="entry name" value="Enolase N-terminal domain-like"/>
    <property type="match status" value="1"/>
</dbReference>
<feature type="binding site" evidence="6">
    <location>
        <position position="198"/>
    </location>
    <ligand>
        <name>Mg(2+)</name>
        <dbReference type="ChEBI" id="CHEBI:18420"/>
    </ligand>
</feature>
<evidence type="ECO:0000256" key="6">
    <source>
        <dbReference type="PIRSR" id="PIRSR634603-3"/>
    </source>
</evidence>
<comment type="cofactor">
    <cofactor evidence="6 7">
        <name>Mg(2+)</name>
        <dbReference type="ChEBI" id="CHEBI:18420"/>
    </cofactor>
    <text evidence="6 7">Binds 1 Mg(2+) ion per subunit.</text>
</comment>
<dbReference type="KEGG" id="psai:C3B54_11671"/>
<accession>A0A2L2BPQ4</accession>
<dbReference type="PROSITE" id="PS00909">
    <property type="entry name" value="MR_MLE_2"/>
    <property type="match status" value="1"/>
</dbReference>
<dbReference type="SFLD" id="SFLDF00010">
    <property type="entry name" value="dipeptide_epimerase"/>
    <property type="match status" value="1"/>
</dbReference>
<feature type="active site" description="Proton acceptor; specific for (R)-substrate epimerization" evidence="5">
    <location>
        <position position="147"/>
    </location>
</feature>
<dbReference type="Pfam" id="PF13378">
    <property type="entry name" value="MR_MLE_C"/>
    <property type="match status" value="1"/>
</dbReference>
<feature type="active site" description="Proton acceptor; specific for (S)-substrate epimerization" evidence="5">
    <location>
        <position position="243"/>
    </location>
</feature>
<organism evidence="9 10">
    <name type="scientific">Pontimonas salivibrio</name>
    <dbReference type="NCBI Taxonomy" id="1159327"/>
    <lineage>
        <taxon>Bacteria</taxon>
        <taxon>Bacillati</taxon>
        <taxon>Actinomycetota</taxon>
        <taxon>Actinomycetes</taxon>
        <taxon>Micrococcales</taxon>
        <taxon>Microbacteriaceae</taxon>
        <taxon>Pontimonas</taxon>
    </lineage>
</organism>
<dbReference type="Proteomes" id="UP000243077">
    <property type="component" value="Chromosome"/>
</dbReference>
<dbReference type="InterPro" id="IPR013342">
    <property type="entry name" value="Mandelate_racemase_C"/>
</dbReference>
<dbReference type="SFLD" id="SFLDG00180">
    <property type="entry name" value="muconate_cycloisomerase"/>
    <property type="match status" value="1"/>
</dbReference>
<comment type="similarity">
    <text evidence="1 7">Belongs to the mandelate racemase/muconate lactonizing enzyme family.</text>
</comment>
<dbReference type="Gene3D" id="3.20.20.120">
    <property type="entry name" value="Enolase-like C-terminal domain"/>
    <property type="match status" value="1"/>
</dbReference>
<dbReference type="GO" id="GO:0016855">
    <property type="term" value="F:racemase and epimerase activity, acting on amino acids and derivatives"/>
    <property type="evidence" value="ECO:0007669"/>
    <property type="project" value="UniProtKB-UniRule"/>
</dbReference>
<dbReference type="PANTHER" id="PTHR48080:SF3">
    <property type="entry name" value="ENOLASE SUPERFAMILY MEMBER DDB_G0284701"/>
    <property type="match status" value="1"/>
</dbReference>